<evidence type="ECO:0000313" key="1">
    <source>
        <dbReference type="EMBL" id="KAJ2801442.1"/>
    </source>
</evidence>
<proteinExistence type="predicted"/>
<gene>
    <name evidence="1" type="ORF">H4S07_004938</name>
</gene>
<feature type="non-terminal residue" evidence="1">
    <location>
        <position position="1"/>
    </location>
</feature>
<name>A0ACC1L590_9FUNG</name>
<sequence>RIQFDGVATNSNKCKVLLRPLLWVCHNLRVIAYSQYCSHFKMDPKVTPFLESDGHYMFKGRRGFDYAAYAYLGHPTHQLAKELDIELYEEDIYSGRALTMISQAPYDGCAFPLARKVTIMLLSVEYFSRYDDSPAKAARTEANIGAFVERIRKMAPRASEIGVRPKDLDNFPEITSSHFGSLVSRLFQLTGRIEYARVDDNTVPMKLNMDKICGLVSVKCTFESVVGNISQFIQLVRQNAPTLQSVEVEAEHAIDVCGLIRGPGGYVTYPRLTSLKLWGSSEPTVSQRPTIGGVVPFPSLQCLCLKLDHPFGDDTLFRGNSSTLECLEVGLDSMTVNMLRSYKVFTPTSHPKLQCVKIGHYGELVPDPFSTVAECTRFVLSIAPGAAVREMHGAPTNASILPAFSANGPHTCIQVLSLPRTSLTLWDAITLVKSLPLLTDLYTSPPTLGLLPAGVTLAVLPTFIRSNYAPLNEQFRCWHLKFHMFGEDDQIVVCVLVMALACPNFDYAVPSIGRRRSFMELLEKTIATDRFKRYAPRLRRLVFNGWNGKEDSSM</sequence>
<dbReference type="EMBL" id="JANBUP010002192">
    <property type="protein sequence ID" value="KAJ2801442.1"/>
    <property type="molecule type" value="Genomic_DNA"/>
</dbReference>
<reference evidence="1" key="1">
    <citation type="submission" date="2022-07" db="EMBL/GenBank/DDBJ databases">
        <title>Phylogenomic reconstructions and comparative analyses of Kickxellomycotina fungi.</title>
        <authorList>
            <person name="Reynolds N.K."/>
            <person name="Stajich J.E."/>
            <person name="Barry K."/>
            <person name="Grigoriev I.V."/>
            <person name="Crous P."/>
            <person name="Smith M.E."/>
        </authorList>
    </citation>
    <scope>NUCLEOTIDE SEQUENCE</scope>
    <source>
        <strain evidence="1">CBS 102833</strain>
    </source>
</reference>
<dbReference type="Proteomes" id="UP001140096">
    <property type="component" value="Unassembled WGS sequence"/>
</dbReference>
<accession>A0ACC1L590</accession>
<protein>
    <submittedName>
        <fullName evidence="1">Uncharacterized protein</fullName>
    </submittedName>
</protein>
<organism evidence="1 2">
    <name type="scientific">Coemansia furcata</name>
    <dbReference type="NCBI Taxonomy" id="417177"/>
    <lineage>
        <taxon>Eukaryota</taxon>
        <taxon>Fungi</taxon>
        <taxon>Fungi incertae sedis</taxon>
        <taxon>Zoopagomycota</taxon>
        <taxon>Kickxellomycotina</taxon>
        <taxon>Kickxellomycetes</taxon>
        <taxon>Kickxellales</taxon>
        <taxon>Kickxellaceae</taxon>
        <taxon>Coemansia</taxon>
    </lineage>
</organism>
<comment type="caution">
    <text evidence="1">The sequence shown here is derived from an EMBL/GenBank/DDBJ whole genome shotgun (WGS) entry which is preliminary data.</text>
</comment>
<evidence type="ECO:0000313" key="2">
    <source>
        <dbReference type="Proteomes" id="UP001140096"/>
    </source>
</evidence>
<keyword evidence="2" id="KW-1185">Reference proteome</keyword>